<reference evidence="1" key="1">
    <citation type="submission" date="2008-12" db="EMBL/GenBank/DDBJ databases">
        <title>Complete sequence of Chloroflexus aggregans DSM 9485.</title>
        <authorList>
            <consortium name="US DOE Joint Genome Institute"/>
            <person name="Lucas S."/>
            <person name="Copeland A."/>
            <person name="Lapidus A."/>
            <person name="Glavina del Rio T."/>
            <person name="Dalin E."/>
            <person name="Tice H."/>
            <person name="Pitluck S."/>
            <person name="Foster B."/>
            <person name="Larimer F."/>
            <person name="Land M."/>
            <person name="Hauser L."/>
            <person name="Kyrpides N."/>
            <person name="Mikhailova N."/>
            <person name="Bryant D."/>
            <person name="Richardson P."/>
        </authorList>
    </citation>
    <scope>NUCLEOTIDE SEQUENCE</scope>
    <source>
        <strain evidence="1">DSM 9485</strain>
    </source>
</reference>
<dbReference type="AlphaFoldDB" id="B8G9M1"/>
<evidence type="ECO:0000313" key="1">
    <source>
        <dbReference type="EMBL" id="ACL26374.1"/>
    </source>
</evidence>
<gene>
    <name evidence="1" type="ordered locus">Cagg_3536</name>
</gene>
<proteinExistence type="predicted"/>
<dbReference type="KEGG" id="cag:Cagg_3536"/>
<accession>B8G9M1</accession>
<keyword evidence="2" id="KW-1185">Reference proteome</keyword>
<sequence length="128" mass="13664">MALVSTTGAVEASVIVGNRSAVFGGGVYAQGGQAPVWNTLVRRNQSGWVGADLWRGWCAGGGGECDSGGERQWRDWDVLCDGDSGEQQRVGERRVDAGRVGRCSTVWYKEGWSNGSAVLDVDPLFVAR</sequence>
<protein>
    <submittedName>
        <fullName evidence="1">Uncharacterized protein</fullName>
    </submittedName>
</protein>
<dbReference type="EMBL" id="CP001337">
    <property type="protein sequence ID" value="ACL26374.1"/>
    <property type="molecule type" value="Genomic_DNA"/>
</dbReference>
<dbReference type="STRING" id="326427.Cagg_3536"/>
<name>B8G9M1_CHLAD</name>
<dbReference type="Proteomes" id="UP000002508">
    <property type="component" value="Chromosome"/>
</dbReference>
<dbReference type="HOGENOM" id="CLU_1955701_0_0_0"/>
<evidence type="ECO:0000313" key="2">
    <source>
        <dbReference type="Proteomes" id="UP000002508"/>
    </source>
</evidence>
<organism evidence="1 2">
    <name type="scientific">Chloroflexus aggregans (strain MD-66 / DSM 9485)</name>
    <dbReference type="NCBI Taxonomy" id="326427"/>
    <lineage>
        <taxon>Bacteria</taxon>
        <taxon>Bacillati</taxon>
        <taxon>Chloroflexota</taxon>
        <taxon>Chloroflexia</taxon>
        <taxon>Chloroflexales</taxon>
        <taxon>Chloroflexineae</taxon>
        <taxon>Chloroflexaceae</taxon>
        <taxon>Chloroflexus</taxon>
    </lineage>
</organism>